<evidence type="ECO:0000256" key="4">
    <source>
        <dbReference type="ARBA" id="ARBA00022793"/>
    </source>
</evidence>
<reference evidence="14 15" key="1">
    <citation type="submission" date="2023-03" db="EMBL/GenBank/DDBJ databases">
        <authorList>
            <person name="Pearce D."/>
        </authorList>
    </citation>
    <scope>NUCLEOTIDE SEQUENCE [LARGE SCALE GENOMIC DNA]</scope>
    <source>
        <strain evidence="14">Msz</strain>
    </source>
</reference>
<dbReference type="RefSeq" id="WP_235726666.1">
    <property type="nucleotide sequence ID" value="NZ_OX458333.1"/>
</dbReference>
<dbReference type="InterPro" id="IPR005730">
    <property type="entry name" value="Nsp_de-COase"/>
</dbReference>
<evidence type="ECO:0000256" key="7">
    <source>
        <dbReference type="ARBA" id="ARBA00023239"/>
    </source>
</evidence>
<comment type="catalytic activity">
    <reaction evidence="9 11">
        <text>carboxyspermidine + H(+) = spermidine + CO2</text>
        <dbReference type="Rhea" id="RHEA:34095"/>
        <dbReference type="ChEBI" id="CHEBI:15378"/>
        <dbReference type="ChEBI" id="CHEBI:16526"/>
        <dbReference type="ChEBI" id="CHEBI:57834"/>
        <dbReference type="ChEBI" id="CHEBI:65072"/>
        <dbReference type="EC" id="4.1.1.96"/>
    </reaction>
</comment>
<protein>
    <recommendedName>
        <fullName evidence="3 11">Carboxynorspermidine/carboxyspermidine decarboxylase</fullName>
        <shortName evidence="11">CANS DC/CAS DC</shortName>
        <shortName evidence="11">CANSDC/CASDC</shortName>
        <ecNumber evidence="2 11">4.1.1.96</ecNumber>
    </recommendedName>
</protein>
<comment type="catalytic activity">
    <reaction evidence="10 11">
        <text>carboxynorspermidine + H(+) = norspermidine + CO2</text>
        <dbReference type="Rhea" id="RHEA:34099"/>
        <dbReference type="ChEBI" id="CHEBI:15378"/>
        <dbReference type="ChEBI" id="CHEBI:16526"/>
        <dbReference type="ChEBI" id="CHEBI:57920"/>
        <dbReference type="ChEBI" id="CHEBI:65070"/>
        <dbReference type="EC" id="4.1.1.96"/>
    </reaction>
</comment>
<evidence type="ECO:0000256" key="10">
    <source>
        <dbReference type="ARBA" id="ARBA00047389"/>
    </source>
</evidence>
<accession>A0ABN8X787</accession>
<dbReference type="SUPFAM" id="SSF50621">
    <property type="entry name" value="Alanine racemase C-terminal domain-like"/>
    <property type="match status" value="1"/>
</dbReference>
<comment type="function">
    <text evidence="11">Catalyzes the decarboxylation of carboxynorspermidine and carboxyspermidine.</text>
</comment>
<dbReference type="Gene3D" id="3.20.20.10">
    <property type="entry name" value="Alanine racemase"/>
    <property type="match status" value="1"/>
</dbReference>
<dbReference type="PANTHER" id="PTHR43727">
    <property type="entry name" value="DIAMINOPIMELATE DECARBOXYLASE"/>
    <property type="match status" value="1"/>
</dbReference>
<dbReference type="InterPro" id="IPR009006">
    <property type="entry name" value="Ala_racemase/Decarboxylase_C"/>
</dbReference>
<dbReference type="SUPFAM" id="SSF51419">
    <property type="entry name" value="PLP-binding barrel"/>
    <property type="match status" value="1"/>
</dbReference>
<keyword evidence="7 11" id="KW-0456">Lyase</keyword>
<keyword evidence="6 11" id="KW-0745">Spermidine biosynthesis</keyword>
<evidence type="ECO:0000256" key="3">
    <source>
        <dbReference type="ARBA" id="ARBA00013633"/>
    </source>
</evidence>
<dbReference type="Proteomes" id="UP001162030">
    <property type="component" value="Chromosome"/>
</dbReference>
<keyword evidence="5 11" id="KW-0663">Pyridoxal phosphate</keyword>
<keyword evidence="15" id="KW-1185">Reference proteome</keyword>
<comment type="subunit">
    <text evidence="11">Homodimer.</text>
</comment>
<evidence type="ECO:0000256" key="5">
    <source>
        <dbReference type="ARBA" id="ARBA00022898"/>
    </source>
</evidence>
<evidence type="ECO:0000256" key="11">
    <source>
        <dbReference type="PIRNR" id="PIRNR038941"/>
    </source>
</evidence>
<evidence type="ECO:0000259" key="12">
    <source>
        <dbReference type="Pfam" id="PF00278"/>
    </source>
</evidence>
<evidence type="ECO:0000256" key="8">
    <source>
        <dbReference type="ARBA" id="ARBA00025802"/>
    </source>
</evidence>
<dbReference type="Pfam" id="PF02784">
    <property type="entry name" value="Orn_Arg_deC_N"/>
    <property type="match status" value="1"/>
</dbReference>
<comment type="similarity">
    <text evidence="8 11">Belongs to the Orn/Lys/Arg decarboxylase class-II family. NspC subfamily.</text>
</comment>
<dbReference type="InterPro" id="IPR022643">
    <property type="entry name" value="De-COase2_C"/>
</dbReference>
<dbReference type="PRINTS" id="PR01179">
    <property type="entry name" value="ODADCRBXLASE"/>
</dbReference>
<dbReference type="InterPro" id="IPR029066">
    <property type="entry name" value="PLP-binding_barrel"/>
</dbReference>
<dbReference type="Gene3D" id="2.40.37.10">
    <property type="entry name" value="Lyase, Ornithine Decarboxylase, Chain A, domain 1"/>
    <property type="match status" value="1"/>
</dbReference>
<evidence type="ECO:0000259" key="13">
    <source>
        <dbReference type="Pfam" id="PF02784"/>
    </source>
</evidence>
<keyword evidence="11" id="KW-0620">Polyamine biosynthesis</keyword>
<keyword evidence="4 11" id="KW-0210">Decarboxylase</keyword>
<evidence type="ECO:0000313" key="15">
    <source>
        <dbReference type="Proteomes" id="UP001162030"/>
    </source>
</evidence>
<organism evidence="14 15">
    <name type="scientific">Methylocaldum szegediense</name>
    <dbReference type="NCBI Taxonomy" id="73780"/>
    <lineage>
        <taxon>Bacteria</taxon>
        <taxon>Pseudomonadati</taxon>
        <taxon>Pseudomonadota</taxon>
        <taxon>Gammaproteobacteria</taxon>
        <taxon>Methylococcales</taxon>
        <taxon>Methylococcaceae</taxon>
        <taxon>Methylocaldum</taxon>
    </lineage>
</organism>
<sequence>MRPSLLPAAALDIEHLKYLLPETPAFVYDEARIIHTLDRLDRVRKASGLRVLYSVKAFPFAGALRLIRSRVDGFSVSSLFEARLASEMVETIDRPHAKRSLHITTPGLRSSEIDEIATLCDFISFNSLEQFERLAPRVAGQASIGLRINPKLSFLRDSRYDPCRPHSKLGIPVEELTRTLDRSPTLTSRIAGLHFHTAFESSSLAPLKATIARIENLLGRFTNGLEWINLGGGYLFDNPNDLDELSELVTALIQRYDSNIYIEPGKAIVGRAGYLVASVVDRFERDGKAIAVLDTGVNHLPEVFEYQKVPPLAEHRPDGSFEYSLVGSTCLAGDVFGDYRFHAPLNLGDRVSFPNVGAYSLIKANRFNGYDLPAIFAADRQGQLKAMKHFGYDDYRKQWLPDEGSLATAPDRD</sequence>
<comment type="cofactor">
    <cofactor evidence="1 11">
        <name>pyridoxal 5'-phosphate</name>
        <dbReference type="ChEBI" id="CHEBI:597326"/>
    </cofactor>
</comment>
<gene>
    <name evidence="14" type="ORF">MSZNOR_2815</name>
</gene>
<dbReference type="PANTHER" id="PTHR43727:SF1">
    <property type="entry name" value="CARBOXYNORSPERMIDINE_CARBOXYSPERMIDINE DECARBOXYLASE"/>
    <property type="match status" value="1"/>
</dbReference>
<evidence type="ECO:0000313" key="14">
    <source>
        <dbReference type="EMBL" id="CAI8867439.1"/>
    </source>
</evidence>
<dbReference type="Pfam" id="PF00278">
    <property type="entry name" value="Orn_DAP_Arg_deC"/>
    <property type="match status" value="1"/>
</dbReference>
<evidence type="ECO:0000256" key="1">
    <source>
        <dbReference type="ARBA" id="ARBA00001933"/>
    </source>
</evidence>
<dbReference type="EMBL" id="OX458333">
    <property type="protein sequence ID" value="CAI8867439.1"/>
    <property type="molecule type" value="Genomic_DNA"/>
</dbReference>
<evidence type="ECO:0000256" key="6">
    <source>
        <dbReference type="ARBA" id="ARBA00023066"/>
    </source>
</evidence>
<feature type="domain" description="Orn/DAP/Arg decarboxylase 2 N-terminal" evidence="13">
    <location>
        <begin position="42"/>
        <end position="269"/>
    </location>
</feature>
<dbReference type="PIRSF" id="PIRSF038941">
    <property type="entry name" value="NspC"/>
    <property type="match status" value="1"/>
</dbReference>
<comment type="subcellular location">
    <subcellularLocation>
        <location evidence="11">Cytoplasm</location>
    </subcellularLocation>
</comment>
<evidence type="ECO:0000256" key="2">
    <source>
        <dbReference type="ARBA" id="ARBA00012259"/>
    </source>
</evidence>
<dbReference type="EC" id="4.1.1.96" evidence="2 11"/>
<feature type="domain" description="Orn/DAP/Arg decarboxylase 2 C-terminal" evidence="12">
    <location>
        <begin position="27"/>
        <end position="357"/>
    </location>
</feature>
<keyword evidence="11" id="KW-0963">Cytoplasm</keyword>
<dbReference type="GO" id="GO:0016829">
    <property type="term" value="F:lyase activity"/>
    <property type="evidence" value="ECO:0007669"/>
    <property type="project" value="UniProtKB-KW"/>
</dbReference>
<dbReference type="InterPro" id="IPR000183">
    <property type="entry name" value="Orn/DAP/Arg_de-COase"/>
</dbReference>
<evidence type="ECO:0000256" key="9">
    <source>
        <dbReference type="ARBA" id="ARBA00047351"/>
    </source>
</evidence>
<name>A0ABN8X787_9GAMM</name>
<proteinExistence type="inferred from homology"/>
<dbReference type="InterPro" id="IPR022644">
    <property type="entry name" value="De-COase2_N"/>
</dbReference>